<evidence type="ECO:0000256" key="1">
    <source>
        <dbReference type="SAM" id="MobiDB-lite"/>
    </source>
</evidence>
<keyword evidence="2" id="KW-0812">Transmembrane</keyword>
<feature type="transmembrane region" description="Helical" evidence="2">
    <location>
        <begin position="70"/>
        <end position="89"/>
    </location>
</feature>
<dbReference type="STRING" id="980251.GCA_001642875_02097"/>
<gene>
    <name evidence="3" type="ORF">MFFC18_26270</name>
</gene>
<feature type="transmembrane region" description="Helical" evidence="2">
    <location>
        <begin position="150"/>
        <end position="171"/>
    </location>
</feature>
<feature type="transmembrane region" description="Helical" evidence="2">
    <location>
        <begin position="371"/>
        <end position="394"/>
    </location>
</feature>
<feature type="transmembrane region" description="Helical" evidence="2">
    <location>
        <begin position="125"/>
        <end position="144"/>
    </location>
</feature>
<feature type="transmembrane region" description="Helical" evidence="2">
    <location>
        <begin position="266"/>
        <end position="287"/>
    </location>
</feature>
<feature type="transmembrane region" description="Helical" evidence="2">
    <location>
        <begin position="448"/>
        <end position="473"/>
    </location>
</feature>
<evidence type="ECO:0000256" key="2">
    <source>
        <dbReference type="SAM" id="Phobius"/>
    </source>
</evidence>
<protein>
    <submittedName>
        <fullName evidence="3">Uncharacterized protein</fullName>
    </submittedName>
</protein>
<feature type="transmembrane region" description="Helical" evidence="2">
    <location>
        <begin position="415"/>
        <end position="442"/>
    </location>
</feature>
<dbReference type="EMBL" id="CP042912">
    <property type="protein sequence ID" value="QEG22744.1"/>
    <property type="molecule type" value="Genomic_DNA"/>
</dbReference>
<keyword evidence="4" id="KW-1185">Reference proteome</keyword>
<feature type="transmembrane region" description="Helical" evidence="2">
    <location>
        <begin position="191"/>
        <end position="209"/>
    </location>
</feature>
<dbReference type="Proteomes" id="UP000322214">
    <property type="component" value="Chromosome"/>
</dbReference>
<keyword evidence="2" id="KW-1133">Transmembrane helix</keyword>
<organism evidence="3 4">
    <name type="scientific">Mariniblastus fucicola</name>
    <dbReference type="NCBI Taxonomy" id="980251"/>
    <lineage>
        <taxon>Bacteria</taxon>
        <taxon>Pseudomonadati</taxon>
        <taxon>Planctomycetota</taxon>
        <taxon>Planctomycetia</taxon>
        <taxon>Pirellulales</taxon>
        <taxon>Pirellulaceae</taxon>
        <taxon>Mariniblastus</taxon>
    </lineage>
</organism>
<dbReference type="KEGG" id="mff:MFFC18_26270"/>
<proteinExistence type="predicted"/>
<evidence type="ECO:0000313" key="4">
    <source>
        <dbReference type="Proteomes" id="UP000322214"/>
    </source>
</evidence>
<dbReference type="AlphaFoldDB" id="A0A5B9P8R0"/>
<keyword evidence="2" id="KW-0472">Membrane</keyword>
<sequence>MANPNAMGRLLHPALFQLMKFQSTGKLRRIGNAFRSRRKLVLSLLAILLGCVWLGQTVLSIVFRDPADPESLRTWLSVSMLLYCVFHFLKIGSRKPVEPFEWTAAEKQALLSAPLTRTHLVSYRLISYLLATAAKSLCFAIVMIPDLPSFTVGAIGMFLGLSLIDLTRVLLERIAWTAASTSKRCWTIVRATMLVPALTLLTVAFYQTAWSPDFEAAIASPNPLSIPQLFLAIVSDVVGQPPFSWLLAPWVAVVDIVLATQYDWQFLTRTMAVISSTITMSALIYWADQKGTWWQTQLSLRKRTHRSAVGRSENRESNHRAKSPTGMGGAKAIIWHQVHAAIHYRSTLAFALAIPTLLSCMPLLSKTVNLATSLSVIGSMVFYSFLLLPPALMLDFRRNAQRLAMWKAMPIRPIALTFGQLSVPVALMSLFQACVLAIAVLIGGHSPLMFLAWPMLLPLNVLIIGMENAIFLMQPYRRNQEGIEVFFRTILTFTGKGVMFAVGLAFTLVWAWAAISIGKVFESQILGASIFGAGVLVALFVLAWASAKTCARLFEKLDVSQDLPPA</sequence>
<dbReference type="OrthoDB" id="292602at2"/>
<reference evidence="3 4" key="1">
    <citation type="submission" date="2019-08" db="EMBL/GenBank/DDBJ databases">
        <title>Deep-cultivation of Planctomycetes and their phenomic and genomic characterization uncovers novel biology.</title>
        <authorList>
            <person name="Wiegand S."/>
            <person name="Jogler M."/>
            <person name="Boedeker C."/>
            <person name="Pinto D."/>
            <person name="Vollmers J."/>
            <person name="Rivas-Marin E."/>
            <person name="Kohn T."/>
            <person name="Peeters S.H."/>
            <person name="Heuer A."/>
            <person name="Rast P."/>
            <person name="Oberbeckmann S."/>
            <person name="Bunk B."/>
            <person name="Jeske O."/>
            <person name="Meyerdierks A."/>
            <person name="Storesund J.E."/>
            <person name="Kallscheuer N."/>
            <person name="Luecker S."/>
            <person name="Lage O.M."/>
            <person name="Pohl T."/>
            <person name="Merkel B.J."/>
            <person name="Hornburger P."/>
            <person name="Mueller R.-W."/>
            <person name="Bruemmer F."/>
            <person name="Labrenz M."/>
            <person name="Spormann A.M."/>
            <person name="Op den Camp H."/>
            <person name="Overmann J."/>
            <person name="Amann R."/>
            <person name="Jetten M.S.M."/>
            <person name="Mascher T."/>
            <person name="Medema M.H."/>
            <person name="Devos D.P."/>
            <person name="Kaster A.-K."/>
            <person name="Ovreas L."/>
            <person name="Rohde M."/>
            <person name="Galperin M.Y."/>
            <person name="Jogler C."/>
        </authorList>
    </citation>
    <scope>NUCLEOTIDE SEQUENCE [LARGE SCALE GENOMIC DNA]</scope>
    <source>
        <strain evidence="3 4">FC18</strain>
    </source>
</reference>
<feature type="transmembrane region" description="Helical" evidence="2">
    <location>
        <begin position="525"/>
        <end position="547"/>
    </location>
</feature>
<dbReference type="RefSeq" id="WP_075084524.1">
    <property type="nucleotide sequence ID" value="NZ_CP042912.1"/>
</dbReference>
<evidence type="ECO:0000313" key="3">
    <source>
        <dbReference type="EMBL" id="QEG22744.1"/>
    </source>
</evidence>
<accession>A0A5B9P8R0</accession>
<feature type="region of interest" description="Disordered" evidence="1">
    <location>
        <begin position="305"/>
        <end position="325"/>
    </location>
</feature>
<name>A0A5B9P8R0_9BACT</name>
<feature type="transmembrane region" description="Helical" evidence="2">
    <location>
        <begin position="485"/>
        <end position="513"/>
    </location>
</feature>